<keyword evidence="2" id="KW-1185">Reference proteome</keyword>
<name>A0A7X0VGM3_9BACL</name>
<reference evidence="1 2" key="1">
    <citation type="submission" date="2020-08" db="EMBL/GenBank/DDBJ databases">
        <title>Cohnella phylogeny.</title>
        <authorList>
            <person name="Dunlap C."/>
        </authorList>
    </citation>
    <scope>NUCLEOTIDE SEQUENCE [LARGE SCALE GENOMIC DNA]</scope>
    <source>
        <strain evidence="1 2">DSM 28246</strain>
    </source>
</reference>
<gene>
    <name evidence="1" type="ORF">H7C19_20170</name>
</gene>
<evidence type="ECO:0000313" key="2">
    <source>
        <dbReference type="Proteomes" id="UP000547209"/>
    </source>
</evidence>
<dbReference type="InterPro" id="IPR009363">
    <property type="entry name" value="Phage_Mu_Gp16"/>
</dbReference>
<comment type="caution">
    <text evidence="1">The sequence shown here is derived from an EMBL/GenBank/DDBJ whole genome shotgun (WGS) entry which is preliminary data.</text>
</comment>
<dbReference type="Pfam" id="PF06252">
    <property type="entry name" value="GemA"/>
    <property type="match status" value="1"/>
</dbReference>
<protein>
    <submittedName>
        <fullName evidence="1">Regulatory protein GemA</fullName>
    </submittedName>
</protein>
<proteinExistence type="predicted"/>
<dbReference type="Proteomes" id="UP000547209">
    <property type="component" value="Unassembled WGS sequence"/>
</dbReference>
<evidence type="ECO:0000313" key="1">
    <source>
        <dbReference type="EMBL" id="MBB6673001.1"/>
    </source>
</evidence>
<dbReference type="EMBL" id="JACJVP010000032">
    <property type="protein sequence ID" value="MBB6673001.1"/>
    <property type="molecule type" value="Genomic_DNA"/>
</dbReference>
<dbReference type="AlphaFoldDB" id="A0A7X0VGM3"/>
<dbReference type="RefSeq" id="WP_185670848.1">
    <property type="nucleotide sequence ID" value="NZ_JACJVP010000032.1"/>
</dbReference>
<organism evidence="1 2">
    <name type="scientific">Cohnella nanjingensis</name>
    <dbReference type="NCBI Taxonomy" id="1387779"/>
    <lineage>
        <taxon>Bacteria</taxon>
        <taxon>Bacillati</taxon>
        <taxon>Bacillota</taxon>
        <taxon>Bacilli</taxon>
        <taxon>Bacillales</taxon>
        <taxon>Paenibacillaceae</taxon>
        <taxon>Cohnella</taxon>
    </lineage>
</organism>
<accession>A0A7X0VGM3</accession>
<sequence>MITAEQRRKIFGLQKQHAVDEDDLYSVVEQISGGRSISALTKDQAIQVIDRLARLAGEAKPEQRSNRASDAQLSKIQKLEKDMGWSTDPSRLQGFLRKVVGVDRPIWLTKQQASKVIEALKNMQGRAERRPPPQP</sequence>